<dbReference type="Pfam" id="PF03309">
    <property type="entry name" value="Pan_kinase"/>
    <property type="match status" value="1"/>
</dbReference>
<keyword evidence="10 16" id="KW-0418">Kinase</keyword>
<evidence type="ECO:0000256" key="16">
    <source>
        <dbReference type="HAMAP-Rule" id="MF_01274"/>
    </source>
</evidence>
<keyword evidence="16" id="KW-0479">Metal-binding</keyword>
<evidence type="ECO:0000256" key="3">
    <source>
        <dbReference type="ARBA" id="ARBA00004496"/>
    </source>
</evidence>
<reference evidence="17" key="1">
    <citation type="journal article" date="2021" name="Antonie Van Leeuwenhoek">
        <title>Draft genome and description of Waterburya agarophytonicola gen. nov. sp. nov. (Pleurocapsales, Cyanobacteria): a seaweed symbiont.</title>
        <authorList>
            <person name="Bonthond G."/>
            <person name="Shalygin S."/>
            <person name="Bayer T."/>
            <person name="Weinberger F."/>
        </authorList>
    </citation>
    <scope>NUCLEOTIDE SEQUENCE</scope>
    <source>
        <strain evidence="17">KI4</strain>
    </source>
</reference>
<comment type="similarity">
    <text evidence="14 16">Belongs to the type III pantothenate kinase family.</text>
</comment>
<sequence length="251" mass="28021">MSKSCLFIAVGNSRLHCAWCKNKELVLFWDAQHFSNKVERSEIPLNLLSNKLIEQKLTNIPVFVASVVPKQTEFWANYANCQVITLKDIKLQNIYSTLGIDRALSVWGGGETYGYPCLVIDGGTALTFTGVDRQKQLIGGAILPGLRTQFLTLNQKTAALPEVSLPATLPPRWASNTEKAIASGIIYTTIAGIYSYIQNWQRQYPDSQIILTGGDAEILSTYLRQQYSELKIKSDRNLIFYGMQLATSSFL</sequence>
<comment type="caution">
    <text evidence="17">The sequence shown here is derived from an EMBL/GenBank/DDBJ whole genome shotgun (WGS) entry which is preliminary data.</text>
</comment>
<dbReference type="SUPFAM" id="SSF53067">
    <property type="entry name" value="Actin-like ATPase domain"/>
    <property type="match status" value="2"/>
</dbReference>
<feature type="binding site" evidence="16">
    <location>
        <position position="121"/>
    </location>
    <ligand>
        <name>K(+)</name>
        <dbReference type="ChEBI" id="CHEBI:29103"/>
    </ligand>
</feature>
<comment type="pathway">
    <text evidence="4 16">Cofactor biosynthesis; coenzyme A biosynthesis; CoA from (R)-pantothenate: step 1/5.</text>
</comment>
<dbReference type="GO" id="GO:0005737">
    <property type="term" value="C:cytoplasm"/>
    <property type="evidence" value="ECO:0007669"/>
    <property type="project" value="UniProtKB-SubCell"/>
</dbReference>
<keyword evidence="7 16" id="KW-0963">Cytoplasm</keyword>
<feature type="binding site" evidence="16">
    <location>
        <begin position="9"/>
        <end position="16"/>
    </location>
    <ligand>
        <name>ATP</name>
        <dbReference type="ChEBI" id="CHEBI:30616"/>
    </ligand>
</feature>
<evidence type="ECO:0000256" key="13">
    <source>
        <dbReference type="ARBA" id="ARBA00022993"/>
    </source>
</evidence>
<feature type="binding site" evidence="16">
    <location>
        <position position="124"/>
    </location>
    <ligand>
        <name>ATP</name>
        <dbReference type="ChEBI" id="CHEBI:30616"/>
    </ligand>
</feature>
<name>A0A964FKU3_9CYAN</name>
<evidence type="ECO:0000256" key="11">
    <source>
        <dbReference type="ARBA" id="ARBA00022840"/>
    </source>
</evidence>
<dbReference type="CDD" id="cd24015">
    <property type="entry name" value="ASKHA_NBD_PanK-III"/>
    <property type="match status" value="1"/>
</dbReference>
<evidence type="ECO:0000256" key="12">
    <source>
        <dbReference type="ARBA" id="ARBA00022958"/>
    </source>
</evidence>
<evidence type="ECO:0000256" key="8">
    <source>
        <dbReference type="ARBA" id="ARBA00022679"/>
    </source>
</evidence>
<comment type="subcellular location">
    <subcellularLocation>
        <location evidence="3 16">Cytoplasm</location>
    </subcellularLocation>
</comment>
<accession>A0A964FKU3</accession>
<feature type="binding site" evidence="16">
    <location>
        <position position="177"/>
    </location>
    <ligand>
        <name>substrate</name>
    </ligand>
</feature>
<dbReference type="GO" id="GO:0004594">
    <property type="term" value="F:pantothenate kinase activity"/>
    <property type="evidence" value="ECO:0007669"/>
    <property type="project" value="UniProtKB-UniRule"/>
</dbReference>
<evidence type="ECO:0000256" key="2">
    <source>
        <dbReference type="ARBA" id="ARBA00001958"/>
    </source>
</evidence>
<dbReference type="AlphaFoldDB" id="A0A964FKU3"/>
<dbReference type="GO" id="GO:0015937">
    <property type="term" value="P:coenzyme A biosynthetic process"/>
    <property type="evidence" value="ECO:0007669"/>
    <property type="project" value="UniProtKB-UniRule"/>
</dbReference>
<organism evidence="17 18">
    <name type="scientific">Waterburya agarophytonicola KI4</name>
    <dbReference type="NCBI Taxonomy" id="2874699"/>
    <lineage>
        <taxon>Bacteria</taxon>
        <taxon>Bacillati</taxon>
        <taxon>Cyanobacteriota</taxon>
        <taxon>Cyanophyceae</taxon>
        <taxon>Pleurocapsales</taxon>
        <taxon>Hyellaceae</taxon>
        <taxon>Waterburya</taxon>
        <taxon>Waterburya agarophytonicola</taxon>
    </lineage>
</organism>
<dbReference type="Gene3D" id="3.30.420.40">
    <property type="match status" value="1"/>
</dbReference>
<feature type="binding site" evidence="16">
    <location>
        <begin position="99"/>
        <end position="102"/>
    </location>
    <ligand>
        <name>substrate</name>
    </ligand>
</feature>
<gene>
    <name evidence="16" type="primary">coaX</name>
    <name evidence="17" type="ORF">I4641_18580</name>
</gene>
<evidence type="ECO:0000256" key="4">
    <source>
        <dbReference type="ARBA" id="ARBA00005225"/>
    </source>
</evidence>
<evidence type="ECO:0000256" key="10">
    <source>
        <dbReference type="ARBA" id="ARBA00022777"/>
    </source>
</evidence>
<feature type="binding site" evidence="16">
    <location>
        <position position="95"/>
    </location>
    <ligand>
        <name>substrate</name>
    </ligand>
</feature>
<dbReference type="NCBIfam" id="NF009871">
    <property type="entry name" value="PRK13331.1"/>
    <property type="match status" value="1"/>
</dbReference>
<comment type="function">
    <text evidence="16">Catalyzes the phosphorylation of pantothenate (Pan), the first step in CoA biosynthesis.</text>
</comment>
<dbReference type="EC" id="2.7.1.33" evidence="6 16"/>
<dbReference type="PANTHER" id="PTHR34265:SF1">
    <property type="entry name" value="TYPE III PANTOTHENATE KINASE"/>
    <property type="match status" value="1"/>
</dbReference>
<evidence type="ECO:0000256" key="15">
    <source>
        <dbReference type="ARBA" id="ARBA00040883"/>
    </source>
</evidence>
<dbReference type="GO" id="GO:0046872">
    <property type="term" value="F:metal ion binding"/>
    <property type="evidence" value="ECO:0007669"/>
    <property type="project" value="UniProtKB-KW"/>
</dbReference>
<proteinExistence type="inferred from homology"/>
<dbReference type="HAMAP" id="MF_01274">
    <property type="entry name" value="Pantothen_kinase_3"/>
    <property type="match status" value="1"/>
</dbReference>
<evidence type="ECO:0000256" key="5">
    <source>
        <dbReference type="ARBA" id="ARBA00011738"/>
    </source>
</evidence>
<comment type="subunit">
    <text evidence="5 16">Homodimer.</text>
</comment>
<keyword evidence="11 16" id="KW-0067">ATP-binding</keyword>
<dbReference type="InterPro" id="IPR004619">
    <property type="entry name" value="Type_III_PanK"/>
</dbReference>
<comment type="cofactor">
    <cofactor evidence="16">
        <name>NH4(+)</name>
        <dbReference type="ChEBI" id="CHEBI:28938"/>
    </cofactor>
    <cofactor evidence="16">
        <name>K(+)</name>
        <dbReference type="ChEBI" id="CHEBI:29103"/>
    </cofactor>
    <text evidence="16">A monovalent cation. Ammonium or potassium.</text>
</comment>
<dbReference type="RefSeq" id="WP_229642081.1">
    <property type="nucleotide sequence ID" value="NZ_JADWDC010000061.1"/>
</dbReference>
<dbReference type="NCBIfam" id="TIGR00671">
    <property type="entry name" value="baf"/>
    <property type="match status" value="1"/>
</dbReference>
<keyword evidence="18" id="KW-1185">Reference proteome</keyword>
<dbReference type="PANTHER" id="PTHR34265">
    <property type="entry name" value="TYPE III PANTOTHENATE KINASE"/>
    <property type="match status" value="1"/>
</dbReference>
<dbReference type="GO" id="GO:0005524">
    <property type="term" value="F:ATP binding"/>
    <property type="evidence" value="ECO:0007669"/>
    <property type="project" value="UniProtKB-UniRule"/>
</dbReference>
<keyword evidence="13 16" id="KW-0173">Coenzyme A biosynthesis</keyword>
<dbReference type="EMBL" id="JADWDC010000061">
    <property type="protein sequence ID" value="MCC0178978.1"/>
    <property type="molecule type" value="Genomic_DNA"/>
</dbReference>
<protein>
    <recommendedName>
        <fullName evidence="15 16">Type III pantothenate kinase</fullName>
        <ecNumber evidence="6 16">2.7.1.33</ecNumber>
    </recommendedName>
    <alternativeName>
        <fullName evidence="16">PanK-III</fullName>
    </alternativeName>
    <alternativeName>
        <fullName evidence="16">Pantothenic acid kinase</fullName>
    </alternativeName>
</protein>
<dbReference type="InterPro" id="IPR043129">
    <property type="entry name" value="ATPase_NBD"/>
</dbReference>
<keyword evidence="8 16" id="KW-0808">Transferase</keyword>
<feature type="active site" description="Proton acceptor" evidence="16">
    <location>
        <position position="101"/>
    </location>
</feature>
<comment type="catalytic activity">
    <reaction evidence="1 16">
        <text>(R)-pantothenate + ATP = (R)-4'-phosphopantothenate + ADP + H(+)</text>
        <dbReference type="Rhea" id="RHEA:16373"/>
        <dbReference type="ChEBI" id="CHEBI:10986"/>
        <dbReference type="ChEBI" id="CHEBI:15378"/>
        <dbReference type="ChEBI" id="CHEBI:29032"/>
        <dbReference type="ChEBI" id="CHEBI:30616"/>
        <dbReference type="ChEBI" id="CHEBI:456216"/>
        <dbReference type="EC" id="2.7.1.33"/>
    </reaction>
</comment>
<evidence type="ECO:0000256" key="6">
    <source>
        <dbReference type="ARBA" id="ARBA00012102"/>
    </source>
</evidence>
<evidence type="ECO:0000256" key="14">
    <source>
        <dbReference type="ARBA" id="ARBA00038036"/>
    </source>
</evidence>
<evidence type="ECO:0000256" key="7">
    <source>
        <dbReference type="ARBA" id="ARBA00022490"/>
    </source>
</evidence>
<keyword evidence="9 16" id="KW-0547">Nucleotide-binding</keyword>
<dbReference type="Proteomes" id="UP000729733">
    <property type="component" value="Unassembled WGS sequence"/>
</dbReference>
<keyword evidence="12 16" id="KW-0630">Potassium</keyword>
<evidence type="ECO:0000256" key="1">
    <source>
        <dbReference type="ARBA" id="ARBA00001206"/>
    </source>
</evidence>
<evidence type="ECO:0000256" key="9">
    <source>
        <dbReference type="ARBA" id="ARBA00022741"/>
    </source>
</evidence>
<evidence type="ECO:0000313" key="18">
    <source>
        <dbReference type="Proteomes" id="UP000729733"/>
    </source>
</evidence>
<evidence type="ECO:0000313" key="17">
    <source>
        <dbReference type="EMBL" id="MCC0178978.1"/>
    </source>
</evidence>
<comment type="cofactor">
    <cofactor evidence="2">
        <name>K(+)</name>
        <dbReference type="ChEBI" id="CHEBI:29103"/>
    </cofactor>
</comment>